<evidence type="ECO:0000313" key="1">
    <source>
        <dbReference type="EMBL" id="MPC79355.1"/>
    </source>
</evidence>
<comment type="caution">
    <text evidence="1">The sequence shown here is derived from an EMBL/GenBank/DDBJ whole genome shotgun (WGS) entry which is preliminary data.</text>
</comment>
<keyword evidence="2" id="KW-1185">Reference proteome</keyword>
<accession>A0A5B7IAW0</accession>
<dbReference type="Proteomes" id="UP000324222">
    <property type="component" value="Unassembled WGS sequence"/>
</dbReference>
<evidence type="ECO:0000313" key="2">
    <source>
        <dbReference type="Proteomes" id="UP000324222"/>
    </source>
</evidence>
<protein>
    <submittedName>
        <fullName evidence="1">Uncharacterized protein</fullName>
    </submittedName>
</protein>
<dbReference type="AlphaFoldDB" id="A0A5B7IAW0"/>
<organism evidence="1 2">
    <name type="scientific">Portunus trituberculatus</name>
    <name type="common">Swimming crab</name>
    <name type="synonym">Neptunus trituberculatus</name>
    <dbReference type="NCBI Taxonomy" id="210409"/>
    <lineage>
        <taxon>Eukaryota</taxon>
        <taxon>Metazoa</taxon>
        <taxon>Ecdysozoa</taxon>
        <taxon>Arthropoda</taxon>
        <taxon>Crustacea</taxon>
        <taxon>Multicrustacea</taxon>
        <taxon>Malacostraca</taxon>
        <taxon>Eumalacostraca</taxon>
        <taxon>Eucarida</taxon>
        <taxon>Decapoda</taxon>
        <taxon>Pleocyemata</taxon>
        <taxon>Brachyura</taxon>
        <taxon>Eubrachyura</taxon>
        <taxon>Portunoidea</taxon>
        <taxon>Portunidae</taxon>
        <taxon>Portuninae</taxon>
        <taxon>Portunus</taxon>
    </lineage>
</organism>
<name>A0A5B7IAW0_PORTR</name>
<sequence length="95" mass="10709">MRDNNPLHATMPSCHPSFLPSTMCRQWLQALWQRACCYGGELERCLDSCLSIVARRHWTCEQGGGGELSRPTNLSANALSRLTWVKREPDSPSCM</sequence>
<proteinExistence type="predicted"/>
<dbReference type="EMBL" id="VSRR010050907">
    <property type="protein sequence ID" value="MPC79355.1"/>
    <property type="molecule type" value="Genomic_DNA"/>
</dbReference>
<gene>
    <name evidence="1" type="ORF">E2C01_073878</name>
</gene>
<reference evidence="1 2" key="1">
    <citation type="submission" date="2019-05" db="EMBL/GenBank/DDBJ databases">
        <title>Another draft genome of Portunus trituberculatus and its Hox gene families provides insights of decapod evolution.</title>
        <authorList>
            <person name="Jeong J.-H."/>
            <person name="Song I."/>
            <person name="Kim S."/>
            <person name="Choi T."/>
            <person name="Kim D."/>
            <person name="Ryu S."/>
            <person name="Kim W."/>
        </authorList>
    </citation>
    <scope>NUCLEOTIDE SEQUENCE [LARGE SCALE GENOMIC DNA]</scope>
    <source>
        <tissue evidence="1">Muscle</tissue>
    </source>
</reference>